<dbReference type="SMART" id="SM00304">
    <property type="entry name" value="HAMP"/>
    <property type="match status" value="1"/>
</dbReference>
<keyword evidence="4" id="KW-0472">Membrane</keyword>
<keyword evidence="8" id="KW-1185">Reference proteome</keyword>
<reference evidence="7 8" key="1">
    <citation type="submission" date="2023-03" db="EMBL/GenBank/DDBJ databases">
        <title>Novel Species.</title>
        <authorList>
            <person name="Ma S."/>
        </authorList>
    </citation>
    <scope>NUCLEOTIDE SEQUENCE [LARGE SCALE GENOMIC DNA]</scope>
    <source>
        <strain evidence="7 8">LIND6LT2</strain>
    </source>
</reference>
<dbReference type="InterPro" id="IPR003660">
    <property type="entry name" value="HAMP_dom"/>
</dbReference>
<dbReference type="PANTHER" id="PTHR32089:SF112">
    <property type="entry name" value="LYSOZYME-LIKE PROTEIN-RELATED"/>
    <property type="match status" value="1"/>
</dbReference>
<dbReference type="PROSITE" id="PS50885">
    <property type="entry name" value="HAMP"/>
    <property type="match status" value="1"/>
</dbReference>
<evidence type="ECO:0000256" key="3">
    <source>
        <dbReference type="PROSITE-ProRule" id="PRU00284"/>
    </source>
</evidence>
<organism evidence="7 8">
    <name type="scientific">Defluviitalea saccharophila</name>
    <dbReference type="NCBI Taxonomy" id="879970"/>
    <lineage>
        <taxon>Bacteria</taxon>
        <taxon>Bacillati</taxon>
        <taxon>Bacillota</taxon>
        <taxon>Clostridia</taxon>
        <taxon>Lachnospirales</taxon>
        <taxon>Defluviitaleaceae</taxon>
        <taxon>Defluviitalea</taxon>
    </lineage>
</organism>
<dbReference type="Proteomes" id="UP001486565">
    <property type="component" value="Chromosome"/>
</dbReference>
<evidence type="ECO:0000313" key="7">
    <source>
        <dbReference type="EMBL" id="WZL70828.1"/>
    </source>
</evidence>
<gene>
    <name evidence="7" type="ORF">QBE51_04710</name>
</gene>
<dbReference type="SUPFAM" id="SSF58104">
    <property type="entry name" value="Methyl-accepting chemotaxis protein (MCP) signaling domain"/>
    <property type="match status" value="1"/>
</dbReference>
<comment type="similarity">
    <text evidence="2">Belongs to the methyl-accepting chemotaxis (MCP) protein family.</text>
</comment>
<dbReference type="Gene3D" id="1.10.8.500">
    <property type="entry name" value="HAMP domain in histidine kinase"/>
    <property type="match status" value="1"/>
</dbReference>
<keyword evidence="4" id="KW-0812">Transmembrane</keyword>
<evidence type="ECO:0000259" key="6">
    <source>
        <dbReference type="PROSITE" id="PS50885"/>
    </source>
</evidence>
<dbReference type="EMBL" id="CP121687">
    <property type="protein sequence ID" value="WZL70828.1"/>
    <property type="molecule type" value="Genomic_DNA"/>
</dbReference>
<feature type="domain" description="HAMP" evidence="6">
    <location>
        <begin position="280"/>
        <end position="332"/>
    </location>
</feature>
<evidence type="ECO:0000259" key="5">
    <source>
        <dbReference type="PROSITE" id="PS50111"/>
    </source>
</evidence>
<dbReference type="SMART" id="SM00283">
    <property type="entry name" value="MA"/>
    <property type="match status" value="1"/>
</dbReference>
<accession>A0ABZ2Y655</accession>
<dbReference type="CDD" id="cd06225">
    <property type="entry name" value="HAMP"/>
    <property type="match status" value="1"/>
</dbReference>
<evidence type="ECO:0000256" key="2">
    <source>
        <dbReference type="ARBA" id="ARBA00029447"/>
    </source>
</evidence>
<dbReference type="InterPro" id="IPR004089">
    <property type="entry name" value="MCPsignal_dom"/>
</dbReference>
<sequence>MNAEQTVKNKVGSYSGKMVEQIAMNIDTKLEEFERSQTLVKTNLKLMKDLRDLDSISSFDKAKIIKEIESDIVSIVISNNDIKTAHIIKNNGESFGSGFVSISTGGKTINKNEQIQHLLELINSSGGKNLWITGLYDSYEQIYLITQMDDLSTGKSIGGIVISIHSKGIRSILEKANLGSGEIFIINENNEIVSSIDEEKLGTVLEDDFLDKIYGENTSGYFTDSNYVISYAMTKNGWKIITKEPVSALMKDMEAVKQGTVLVAALCIIVAVVVGMTISFSISNPLKMIMALMSKVEQGNLVVSCPVQGKNEIGKLSNSFNKMIENIRNLIIETDTVVKRVEQDTDVIKNTSERSAAAAVQVSTAINELAEGSMKQAKKTEHTNMLMESLAKNINGIIEEIEDVRDIIEETESSRDYASSTMEHLNEKTKTALESSHTIHGEIQELSEETKEVIHVVNVIAGISEQTNLLALNAAIEAARAGESGKGFAVVADEIRKLAMGTKDATVMINKIISNIQEKTKQAVSVVEESDKIFEEQKSIVFETNNAFNKMAECMQNMIQRIEDIMKKIHDIELQKNQSVEAIVHIAAIVEEGAAAIEEITATSQEQASSAERLSVLANNLMSVVESLNSTLSRFKI</sequence>
<proteinExistence type="inferred from homology"/>
<keyword evidence="4" id="KW-1133">Transmembrane helix</keyword>
<dbReference type="PROSITE" id="PS50111">
    <property type="entry name" value="CHEMOTAXIS_TRANSDUC_2"/>
    <property type="match status" value="1"/>
</dbReference>
<dbReference type="PANTHER" id="PTHR32089">
    <property type="entry name" value="METHYL-ACCEPTING CHEMOTAXIS PROTEIN MCPB"/>
    <property type="match status" value="1"/>
</dbReference>
<dbReference type="RefSeq" id="WP_341877785.1">
    <property type="nucleotide sequence ID" value="NZ_CP121687.1"/>
</dbReference>
<protein>
    <submittedName>
        <fullName evidence="7">Methyl-accepting chemotaxis protein</fullName>
    </submittedName>
</protein>
<name>A0ABZ2Y655_9FIRM</name>
<feature type="transmembrane region" description="Helical" evidence="4">
    <location>
        <begin position="260"/>
        <end position="282"/>
    </location>
</feature>
<dbReference type="Pfam" id="PF00015">
    <property type="entry name" value="MCPsignal"/>
    <property type="match status" value="1"/>
</dbReference>
<keyword evidence="1 3" id="KW-0807">Transducer</keyword>
<evidence type="ECO:0000313" key="8">
    <source>
        <dbReference type="Proteomes" id="UP001486565"/>
    </source>
</evidence>
<dbReference type="Pfam" id="PF00672">
    <property type="entry name" value="HAMP"/>
    <property type="match status" value="1"/>
</dbReference>
<dbReference type="Gene3D" id="1.10.287.950">
    <property type="entry name" value="Methyl-accepting chemotaxis protein"/>
    <property type="match status" value="1"/>
</dbReference>
<evidence type="ECO:0000256" key="1">
    <source>
        <dbReference type="ARBA" id="ARBA00023224"/>
    </source>
</evidence>
<feature type="domain" description="Methyl-accepting transducer" evidence="5">
    <location>
        <begin position="351"/>
        <end position="608"/>
    </location>
</feature>
<dbReference type="Gene3D" id="3.30.450.20">
    <property type="entry name" value="PAS domain"/>
    <property type="match status" value="1"/>
</dbReference>
<evidence type="ECO:0000256" key="4">
    <source>
        <dbReference type="SAM" id="Phobius"/>
    </source>
</evidence>